<evidence type="ECO:0000313" key="1">
    <source>
        <dbReference type="EMBL" id="KAG7627046.1"/>
    </source>
</evidence>
<dbReference type="EMBL" id="JAEFBK010000003">
    <property type="protein sequence ID" value="KAG7627046.1"/>
    <property type="molecule type" value="Genomic_DNA"/>
</dbReference>
<evidence type="ECO:0000313" key="2">
    <source>
        <dbReference type="Proteomes" id="UP000694240"/>
    </source>
</evidence>
<keyword evidence="2" id="KW-1185">Reference proteome</keyword>
<protein>
    <submittedName>
        <fullName evidence="1">Uncharacterized protein</fullName>
    </submittedName>
</protein>
<accession>A0A8T2EUW4</accession>
<dbReference type="AlphaFoldDB" id="A0A8T2EUW4"/>
<reference evidence="1 2" key="1">
    <citation type="submission" date="2020-12" db="EMBL/GenBank/DDBJ databases">
        <title>Concerted genomic and epigenomic changes stabilize Arabidopsis allopolyploids.</title>
        <authorList>
            <person name="Chen Z."/>
        </authorList>
    </citation>
    <scope>NUCLEOTIDE SEQUENCE [LARGE SCALE GENOMIC DNA]</scope>
    <source>
        <strain evidence="1">Allo738</strain>
        <tissue evidence="1">Leaf</tissue>
    </source>
</reference>
<gene>
    <name evidence="1" type="ORF">ISN45_At03g031610</name>
</gene>
<name>A0A8T2EUW4_9BRAS</name>
<proteinExistence type="predicted"/>
<dbReference type="Proteomes" id="UP000694240">
    <property type="component" value="Chromosome 3"/>
</dbReference>
<comment type="caution">
    <text evidence="1">The sequence shown here is derived from an EMBL/GenBank/DDBJ whole genome shotgun (WGS) entry which is preliminary data.</text>
</comment>
<organism evidence="1 2">
    <name type="scientific">Arabidopsis thaliana x Arabidopsis arenosa</name>
    <dbReference type="NCBI Taxonomy" id="1240361"/>
    <lineage>
        <taxon>Eukaryota</taxon>
        <taxon>Viridiplantae</taxon>
        <taxon>Streptophyta</taxon>
        <taxon>Embryophyta</taxon>
        <taxon>Tracheophyta</taxon>
        <taxon>Spermatophyta</taxon>
        <taxon>Magnoliopsida</taxon>
        <taxon>eudicotyledons</taxon>
        <taxon>Gunneridae</taxon>
        <taxon>Pentapetalae</taxon>
        <taxon>rosids</taxon>
        <taxon>malvids</taxon>
        <taxon>Brassicales</taxon>
        <taxon>Brassicaceae</taxon>
        <taxon>Camelineae</taxon>
        <taxon>Arabidopsis</taxon>
    </lineage>
</organism>
<sequence length="45" mass="5047">MENTSYRVFQLTGHITVLVIMFCNKNHIGSTVVQACIHTEVGLKI</sequence>